<dbReference type="Proteomes" id="UP000247498">
    <property type="component" value="Unassembled WGS sequence"/>
</dbReference>
<dbReference type="OrthoDB" id="20368at2759"/>
<organism evidence="2 3">
    <name type="scientific">Raphidocelis subcapitata</name>
    <dbReference type="NCBI Taxonomy" id="307507"/>
    <lineage>
        <taxon>Eukaryota</taxon>
        <taxon>Viridiplantae</taxon>
        <taxon>Chlorophyta</taxon>
        <taxon>core chlorophytes</taxon>
        <taxon>Chlorophyceae</taxon>
        <taxon>CS clade</taxon>
        <taxon>Sphaeropleales</taxon>
        <taxon>Selenastraceae</taxon>
        <taxon>Raphidocelis</taxon>
    </lineage>
</organism>
<protein>
    <recommendedName>
        <fullName evidence="4">O-fucosyltransferase family protein</fullName>
    </recommendedName>
</protein>
<proteinExistence type="predicted"/>
<feature type="region of interest" description="Disordered" evidence="1">
    <location>
        <begin position="220"/>
        <end position="240"/>
    </location>
</feature>
<feature type="compositionally biased region" description="Basic residues" evidence="1">
    <location>
        <begin position="8"/>
        <end position="17"/>
    </location>
</feature>
<comment type="caution">
    <text evidence="2">The sequence shown here is derived from an EMBL/GenBank/DDBJ whole genome shotgun (WGS) entry which is preliminary data.</text>
</comment>
<feature type="region of interest" description="Disordered" evidence="1">
    <location>
        <begin position="1"/>
        <end position="21"/>
    </location>
</feature>
<dbReference type="AlphaFoldDB" id="A0A2V0P1F5"/>
<sequence>MPLPPPRPRGRPRRRPPLRPPSPRALVALAAAAAFASCALQSWAVFGPIPEGLPPLYLRYTAFAGLNNQLGSHVSMLAVAAAFNATRNPGDGPVTLVTSLAYSRRNFSHLWFDEYPIDHILDFGAFADYWRPKGINIVKSADTEGCLPLPLLDCNKHPCMVDPTLARRPAAAAAAAIRSAAAEAVRSAVREGRGGLPFVGLPFAPGLSFGRAFGGGLPSGGLPSAGPPSGGGLPSPGLPPGGPPSAGLFRWLGLGRRGCVVADLGWPAFVAPDWRTSWPAAEFLRGFSPPKTVAAAAAAVLAALPPPPPAGPGFGGVHLRIEEDWKPKENDGEGFDHVGRYIRTMARANFTAATTVYFASGVFQTMNATEHAALARRFLEAGVMGGALNHKESLVPPAAFDGLSTEQLALVDLLVLRRAAAVVGDVRSTFTENLKYMRQGDGAAPGSFFSVF</sequence>
<accession>A0A2V0P1F5</accession>
<dbReference type="EMBL" id="BDRX01000043">
    <property type="protein sequence ID" value="GBF93698.1"/>
    <property type="molecule type" value="Genomic_DNA"/>
</dbReference>
<gene>
    <name evidence="2" type="ORF">Rsub_06801</name>
</gene>
<keyword evidence="3" id="KW-1185">Reference proteome</keyword>
<dbReference type="Gene3D" id="3.40.50.11350">
    <property type="match status" value="1"/>
</dbReference>
<name>A0A2V0P1F5_9CHLO</name>
<dbReference type="InParanoid" id="A0A2V0P1F5"/>
<evidence type="ECO:0000313" key="2">
    <source>
        <dbReference type="EMBL" id="GBF93698.1"/>
    </source>
</evidence>
<reference evidence="2 3" key="1">
    <citation type="journal article" date="2018" name="Sci. Rep.">
        <title>Raphidocelis subcapitata (=Pseudokirchneriella subcapitata) provides an insight into genome evolution and environmental adaptations in the Sphaeropleales.</title>
        <authorList>
            <person name="Suzuki S."/>
            <person name="Yamaguchi H."/>
            <person name="Nakajima N."/>
            <person name="Kawachi M."/>
        </authorList>
    </citation>
    <scope>NUCLEOTIDE SEQUENCE [LARGE SCALE GENOMIC DNA]</scope>
    <source>
        <strain evidence="2 3">NIES-35</strain>
    </source>
</reference>
<evidence type="ECO:0008006" key="4">
    <source>
        <dbReference type="Google" id="ProtNLM"/>
    </source>
</evidence>
<evidence type="ECO:0000313" key="3">
    <source>
        <dbReference type="Proteomes" id="UP000247498"/>
    </source>
</evidence>
<evidence type="ECO:0000256" key="1">
    <source>
        <dbReference type="SAM" id="MobiDB-lite"/>
    </source>
</evidence>